<feature type="domain" description="DRBM" evidence="5">
    <location>
        <begin position="114"/>
        <end position="183"/>
    </location>
</feature>
<dbReference type="PANTHER" id="PTHR11207:SF1">
    <property type="entry name" value="DOUBLE-STRANDED RNA-BINDING PROTEIN 1"/>
    <property type="match status" value="1"/>
</dbReference>
<dbReference type="CDD" id="cd19907">
    <property type="entry name" value="DSRM_AtDRB-like_rpt1"/>
    <property type="match status" value="1"/>
</dbReference>
<proteinExistence type="predicted"/>
<dbReference type="AlphaFoldDB" id="A0A328DPA1"/>
<evidence type="ECO:0000256" key="3">
    <source>
        <dbReference type="PROSITE-ProRule" id="PRU00266"/>
    </source>
</evidence>
<evidence type="ECO:0000259" key="5">
    <source>
        <dbReference type="PROSITE" id="PS50137"/>
    </source>
</evidence>
<evidence type="ECO:0000256" key="1">
    <source>
        <dbReference type="ARBA" id="ARBA00022737"/>
    </source>
</evidence>
<dbReference type="PANTHER" id="PTHR11207">
    <property type="entry name" value="RIBONUCLEASE III"/>
    <property type="match status" value="1"/>
</dbReference>
<dbReference type="Pfam" id="PF00035">
    <property type="entry name" value="dsrm"/>
    <property type="match status" value="2"/>
</dbReference>
<reference evidence="6 7" key="1">
    <citation type="submission" date="2018-06" db="EMBL/GenBank/DDBJ databases">
        <title>The Genome of Cuscuta australis (Dodder) Provides Insight into the Evolution of Plant Parasitism.</title>
        <authorList>
            <person name="Liu H."/>
        </authorList>
    </citation>
    <scope>NUCLEOTIDE SEQUENCE [LARGE SCALE GENOMIC DNA]</scope>
    <source>
        <strain evidence="7">cv. Yunnan</strain>
        <tissue evidence="6">Vines</tissue>
    </source>
</reference>
<dbReference type="EMBL" id="NQVE01000119">
    <property type="protein sequence ID" value="RAL47080.1"/>
    <property type="molecule type" value="Genomic_DNA"/>
</dbReference>
<dbReference type="SMART" id="SM00358">
    <property type="entry name" value="DSRM"/>
    <property type="match status" value="2"/>
</dbReference>
<keyword evidence="2 3" id="KW-0694">RNA-binding</keyword>
<feature type="compositionally biased region" description="Polar residues" evidence="4">
    <location>
        <begin position="273"/>
        <end position="290"/>
    </location>
</feature>
<keyword evidence="7" id="KW-1185">Reference proteome</keyword>
<comment type="caution">
    <text evidence="6">The sequence shown here is derived from an EMBL/GenBank/DDBJ whole genome shotgun (WGS) entry which is preliminary data.</text>
</comment>
<dbReference type="GO" id="GO:0005634">
    <property type="term" value="C:nucleus"/>
    <property type="evidence" value="ECO:0007669"/>
    <property type="project" value="TreeGrafter"/>
</dbReference>
<sequence length="379" mass="41522">MTACSPNSLEMGEWGRLRNDGPTALFIFRIIHAAQIFLRLHSTFYFTSKFDLPHCHAIRQSTVLPVLQKFAEKSKGGPISSRLLSWPILKEKHQPEMPASDNSDNIQGISNCYIFKSRLQEYAQKLGLPTPIYETIKEGPPHGPLFRSTVVVNDVKYDSLPGFFNRKAAEQSAAEVALLELSRSGDNKECISMPVHDTGLCKNILQEYAQKMNYATPLYKCSAARQATGRHPLFTCTVDIGGVKYIGGASKSKKTAELKAARTALLAIESDPSKPSSVGPTTDHSSSNYTVVPMKKKGVDPTGTSHHETAASFKPNGKKSSSSGWLKRKRHRGKRQKHLLPNEGNENHHSTSGANPELGEGSRLGLGQANLVESLPCTV</sequence>
<organism evidence="6 7">
    <name type="scientific">Cuscuta australis</name>
    <dbReference type="NCBI Taxonomy" id="267555"/>
    <lineage>
        <taxon>Eukaryota</taxon>
        <taxon>Viridiplantae</taxon>
        <taxon>Streptophyta</taxon>
        <taxon>Embryophyta</taxon>
        <taxon>Tracheophyta</taxon>
        <taxon>Spermatophyta</taxon>
        <taxon>Magnoliopsida</taxon>
        <taxon>eudicotyledons</taxon>
        <taxon>Gunneridae</taxon>
        <taxon>Pentapetalae</taxon>
        <taxon>asterids</taxon>
        <taxon>lamiids</taxon>
        <taxon>Solanales</taxon>
        <taxon>Convolvulaceae</taxon>
        <taxon>Cuscuteae</taxon>
        <taxon>Cuscuta</taxon>
        <taxon>Cuscuta subgen. Grammica</taxon>
        <taxon>Cuscuta sect. Cleistogrammica</taxon>
    </lineage>
</organism>
<dbReference type="GO" id="GO:0010468">
    <property type="term" value="P:regulation of gene expression"/>
    <property type="evidence" value="ECO:0007669"/>
    <property type="project" value="TreeGrafter"/>
</dbReference>
<dbReference type="Proteomes" id="UP000249390">
    <property type="component" value="Unassembled WGS sequence"/>
</dbReference>
<dbReference type="InterPro" id="IPR044450">
    <property type="entry name" value="AtDRB-like_DSRM_1"/>
</dbReference>
<evidence type="ECO:0000313" key="7">
    <source>
        <dbReference type="Proteomes" id="UP000249390"/>
    </source>
</evidence>
<dbReference type="GO" id="GO:0004525">
    <property type="term" value="F:ribonuclease III activity"/>
    <property type="evidence" value="ECO:0007669"/>
    <property type="project" value="TreeGrafter"/>
</dbReference>
<evidence type="ECO:0000256" key="4">
    <source>
        <dbReference type="SAM" id="MobiDB-lite"/>
    </source>
</evidence>
<protein>
    <recommendedName>
        <fullName evidence="5">DRBM domain-containing protein</fullName>
    </recommendedName>
</protein>
<evidence type="ECO:0000313" key="6">
    <source>
        <dbReference type="EMBL" id="RAL47080.1"/>
    </source>
</evidence>
<dbReference type="InterPro" id="IPR014720">
    <property type="entry name" value="dsRBD_dom"/>
</dbReference>
<dbReference type="GO" id="GO:0003725">
    <property type="term" value="F:double-stranded RNA binding"/>
    <property type="evidence" value="ECO:0007669"/>
    <property type="project" value="InterPro"/>
</dbReference>
<keyword evidence="1" id="KW-0677">Repeat</keyword>
<feature type="region of interest" description="Disordered" evidence="4">
    <location>
        <begin position="270"/>
        <end position="365"/>
    </location>
</feature>
<dbReference type="PROSITE" id="PS50137">
    <property type="entry name" value="DS_RBD"/>
    <property type="match status" value="2"/>
</dbReference>
<feature type="domain" description="DRBM" evidence="5">
    <location>
        <begin position="200"/>
        <end position="270"/>
    </location>
</feature>
<feature type="compositionally biased region" description="Basic residues" evidence="4">
    <location>
        <begin position="326"/>
        <end position="338"/>
    </location>
</feature>
<name>A0A328DPA1_9ASTE</name>
<accession>A0A328DPA1</accession>
<dbReference type="GO" id="GO:0006396">
    <property type="term" value="P:RNA processing"/>
    <property type="evidence" value="ECO:0007669"/>
    <property type="project" value="TreeGrafter"/>
</dbReference>
<evidence type="ECO:0000256" key="2">
    <source>
        <dbReference type="ARBA" id="ARBA00022884"/>
    </source>
</evidence>
<dbReference type="SUPFAM" id="SSF54768">
    <property type="entry name" value="dsRNA-binding domain-like"/>
    <property type="match status" value="2"/>
</dbReference>
<gene>
    <name evidence="6" type="ORF">DM860_017121</name>
</gene>
<dbReference type="Gene3D" id="3.30.160.20">
    <property type="match status" value="2"/>
</dbReference>